<dbReference type="EMBL" id="KZ288301">
    <property type="protein sequence ID" value="PBC28836.1"/>
    <property type="molecule type" value="Genomic_DNA"/>
</dbReference>
<dbReference type="Proteomes" id="UP000242457">
    <property type="component" value="Unassembled WGS sequence"/>
</dbReference>
<reference evidence="3 4" key="1">
    <citation type="submission" date="2014-07" db="EMBL/GenBank/DDBJ databases">
        <title>Genomic and transcriptomic analysis on Apis cerana provide comprehensive insights into honey bee biology.</title>
        <authorList>
            <person name="Diao Q."/>
            <person name="Sun L."/>
            <person name="Zheng H."/>
            <person name="Zheng H."/>
            <person name="Xu S."/>
            <person name="Wang S."/>
            <person name="Zeng Z."/>
            <person name="Hu F."/>
            <person name="Su S."/>
            <person name="Wu J."/>
        </authorList>
    </citation>
    <scope>NUCLEOTIDE SEQUENCE [LARGE SCALE GENOMIC DNA]</scope>
    <source>
        <tissue evidence="3">Pupae without intestine</tissue>
    </source>
</reference>
<feature type="region of interest" description="Disordered" evidence="1">
    <location>
        <begin position="238"/>
        <end position="307"/>
    </location>
</feature>
<feature type="region of interest" description="Disordered" evidence="1">
    <location>
        <begin position="331"/>
        <end position="373"/>
    </location>
</feature>
<evidence type="ECO:0000313" key="3">
    <source>
        <dbReference type="EMBL" id="PBC28836.1"/>
    </source>
</evidence>
<evidence type="ECO:0000256" key="2">
    <source>
        <dbReference type="SAM" id="Phobius"/>
    </source>
</evidence>
<dbReference type="OrthoDB" id="1431934at2759"/>
<organism evidence="3 4">
    <name type="scientific">Apis cerana cerana</name>
    <name type="common">Oriental honeybee</name>
    <dbReference type="NCBI Taxonomy" id="94128"/>
    <lineage>
        <taxon>Eukaryota</taxon>
        <taxon>Metazoa</taxon>
        <taxon>Ecdysozoa</taxon>
        <taxon>Arthropoda</taxon>
        <taxon>Hexapoda</taxon>
        <taxon>Insecta</taxon>
        <taxon>Pterygota</taxon>
        <taxon>Neoptera</taxon>
        <taxon>Endopterygota</taxon>
        <taxon>Hymenoptera</taxon>
        <taxon>Apocrita</taxon>
        <taxon>Aculeata</taxon>
        <taxon>Apoidea</taxon>
        <taxon>Anthophila</taxon>
        <taxon>Apidae</taxon>
        <taxon>Apis</taxon>
    </lineage>
</organism>
<dbReference type="AlphaFoldDB" id="A0A2A3ECC9"/>
<keyword evidence="2" id="KW-1133">Transmembrane helix</keyword>
<protein>
    <submittedName>
        <fullName evidence="3">E3 ubiquitin-protein ligase</fullName>
    </submittedName>
</protein>
<feature type="compositionally biased region" description="Polar residues" evidence="1">
    <location>
        <begin position="351"/>
        <end position="365"/>
    </location>
</feature>
<dbReference type="STRING" id="94128.A0A2A3ECC9"/>
<feature type="transmembrane region" description="Helical" evidence="2">
    <location>
        <begin position="47"/>
        <end position="72"/>
    </location>
</feature>
<proteinExistence type="predicted"/>
<evidence type="ECO:0000313" key="4">
    <source>
        <dbReference type="Proteomes" id="UP000242457"/>
    </source>
</evidence>
<evidence type="ECO:0000256" key="1">
    <source>
        <dbReference type="SAM" id="MobiDB-lite"/>
    </source>
</evidence>
<accession>A0A2A3ECC9</accession>
<name>A0A2A3ECC9_APICC</name>
<keyword evidence="2" id="KW-0812">Transmembrane</keyword>
<feature type="compositionally biased region" description="Polar residues" evidence="1">
    <location>
        <begin position="239"/>
        <end position="256"/>
    </location>
</feature>
<keyword evidence="2" id="KW-0472">Membrane</keyword>
<keyword evidence="4" id="KW-1185">Reference proteome</keyword>
<gene>
    <name evidence="3" type="ORF">APICC_03555</name>
</gene>
<sequence>MRRLGEITNKRMDSSCVPSTSCYADRSLNVRAGVVRRFLIGAHRSSLQVLVSPILAGLAVGIGVPILLFYVYGVVPVSLCRSGGCGVSTNGTGVRFDFDDENELMGSLSVRNGGDAASIDVASHRGGNPSIGEASLSLGSGSHLEKLGRENDRESASNVAVAGTSLAGSIASSVLPGGQRLEVQADVTSTQRFSLCSETASAATSLSEKSVNASIALDDGAASTRALAGSVLNFKMDGSSISGGRSTEGEQGTSSIAGGHMDSAGQATSLSSLEEVAPGLAKRARRKPTLDRQCSDSSNWTVCGEDEGSERVRFDDHVSFIEADQEGIVNTCGVNNRTSGRRKRNKEIEQETNAQKSTNRSSNGESKADSLTEDNVSWERVNVAALRNVFFYNSTASTDREKRLSVIEEPFPVMVQNNGARFLTSSDKGCSINNVEEDLRS</sequence>